<dbReference type="AlphaFoldDB" id="A0A238U625"/>
<proteinExistence type="predicted"/>
<protein>
    <submittedName>
        <fullName evidence="1">Uncharacterized protein</fullName>
    </submittedName>
</protein>
<accession>A0A238U625</accession>
<dbReference type="Pfam" id="PF19268">
    <property type="entry name" value="CIS_TMP"/>
    <property type="match status" value="3"/>
</dbReference>
<evidence type="ECO:0000313" key="1">
    <source>
        <dbReference type="EMBL" id="SNR14671.1"/>
    </source>
</evidence>
<evidence type="ECO:0000313" key="2">
    <source>
        <dbReference type="Proteomes" id="UP000215214"/>
    </source>
</evidence>
<reference evidence="1 2" key="1">
    <citation type="submission" date="2017-07" db="EMBL/GenBank/DDBJ databases">
        <authorList>
            <person name="Sun Z.S."/>
            <person name="Albrecht U."/>
            <person name="Echele G."/>
            <person name="Lee C.C."/>
        </authorList>
    </citation>
    <scope>NUCLEOTIDE SEQUENCE [LARGE SCALE GENOMIC DNA]</scope>
    <source>
        <strain evidence="2">type strain: KCTC 22618</strain>
    </source>
</reference>
<gene>
    <name evidence="1" type="ORF">TJEJU_0908</name>
</gene>
<dbReference type="RefSeq" id="WP_095069813.1">
    <property type="nucleotide sequence ID" value="NZ_LT899436.1"/>
</dbReference>
<dbReference type="EMBL" id="LT899436">
    <property type="protein sequence ID" value="SNR14671.1"/>
    <property type="molecule type" value="Genomic_DNA"/>
</dbReference>
<dbReference type="OrthoDB" id="1488184at2"/>
<dbReference type="InterPro" id="IPR045538">
    <property type="entry name" value="CIS_TMP"/>
</dbReference>
<sequence length="1257" mass="147407">MKNDQTHIIKSQQYHIELDDASKSYTYQSRVSQLQEHTIQNILLKVMDTFHSPKYLDQYDEIVLDLGSISAANFDRELGYKIEEALSNFLKKNTYSGTLLQGKRQFIHKTYADRFLFFLRNGYLQWDVPSSQNPIVLLSEALKEDREVLITDLKKEGKKESIRKRLISQLQDPPLEELVVAIKNEEGVFINQSRRTIIDYQKKHHLVETHQSYFRNAVWEIILAYIFTEVTGYTNQKSFLKYLIKKVAAKYNMSYTVLLRKIASGIQLKNNNKSANFEKIIVQLQEELTFDDIVKTTSKLNFSDTFKYFLTHKSLPIESDFSSLQHFKREINALIKEKPTLFETIFFSFIQLDEKNIELFIQFFGKDILDIFIKKSSNSIIQNTITFVSELNQISTSFSLPSITFQQLTAKINSIILQTFIAVKNKSTNTIHEFLNQTIQSFVIDRTFIEMLGFYADNPIKNSRETVRSFVQNITSHQFKKEQNNYNTNTVNSKKYIAKLYPYITEKSKISFEEFEQEFYQQYYQISTYKLIISFLETYSKNRSTSNNVLLVWLQQRLDELDKKGEHVHLIISELIQIKNILKLDQKANTLIKTIAESYTAIKNNTKAEHLIQNEDVYHTEPSENVISEFAYKELVLSIKQLLFNRDHKNLQQSIKEVLIVFAKKYQITLQEISFKLIEKKSVYDIPQFITDTLITITQEKTANTIEENSTLQYALDTVQYFIQKGTLPWWNKNLHVKELQQIINQVLHFKPEFFSKWFQNSSHKKLVFEVLTDVSFEIFISHRYSSNTKEIFEFKKLIEVVLQKDIFGTRILPKKIGKNINAILFVFLEKHQNFQLTALIEFVTEQITQTITLSKTDFYQLVYYRIEDQKSTSSIYKKLEEILDNKIPDIESKYENEFIKLENNTTWDSSKLESKAEKIISIFKLIHKQNPNELYFHLKRKSFRSLFVEEVNAKQQKTLLLSLFSLADQSKLTTVFEIFNQLKKHISVLKYQNLWRFFINKVILKIALDGTQNWSIQNWSLLLFSSLSTLENNTIDKDDILEKIVLSNNSISEKIHAELSVLFEANTNIEQKENRDFRRLTSKKERSMEGAVYIENAGMIILGPYIPMLFSRMGLTENRIFKDEASKQKGMYALQYAVTGNTNPGEHLLLLNKIICGVDIYEPLGPEISLTDDEKNLIDSMLKAIIQQWSTLGNTSVEGLRMSFLIRPGSIIEEEKKFVLVVEQKSFDMLLDHIPWTIGQLKLNWMEKLLETIWRQ</sequence>
<organism evidence="1 2">
    <name type="scientific">Tenacibaculum jejuense</name>
    <dbReference type="NCBI Taxonomy" id="584609"/>
    <lineage>
        <taxon>Bacteria</taxon>
        <taxon>Pseudomonadati</taxon>
        <taxon>Bacteroidota</taxon>
        <taxon>Flavobacteriia</taxon>
        <taxon>Flavobacteriales</taxon>
        <taxon>Flavobacteriaceae</taxon>
        <taxon>Tenacibaculum</taxon>
    </lineage>
</organism>
<name>A0A238U625_9FLAO</name>
<dbReference type="KEGG" id="tje:TJEJU_0908"/>
<keyword evidence="2" id="KW-1185">Reference proteome</keyword>
<dbReference type="Proteomes" id="UP000215214">
    <property type="component" value="Chromosome TJEJU"/>
</dbReference>